<comment type="function">
    <text evidence="9">Essential subunit of the Sec protein translocation channel SecYEG. Clamps together the 2 halves of SecY. May contact the channel plug during translocation.</text>
</comment>
<keyword evidence="2 9" id="KW-0813">Transport</keyword>
<comment type="subunit">
    <text evidence="9">Component of the Sec protein translocase complex. Heterotrimer consisting of SecY, SecE and SecG subunits. The heterotrimers can form oligomers, although 1 heterotrimer is thought to be able to translocate proteins. Interacts with the ribosome. Interacts with SecDF, and other proteins may be involved. Interacts with SecA.</text>
</comment>
<dbReference type="AlphaFoldDB" id="A0A917IQN8"/>
<comment type="subcellular location">
    <subcellularLocation>
        <location evidence="9">Cell membrane</location>
        <topology evidence="9">Single-pass membrane protein</topology>
    </subcellularLocation>
    <subcellularLocation>
        <location evidence="1">Membrane</location>
    </subcellularLocation>
</comment>
<comment type="similarity">
    <text evidence="9">Belongs to the SecE/SEC61-gamma family.</text>
</comment>
<dbReference type="EMBL" id="BMDC01000001">
    <property type="protein sequence ID" value="GGH60750.1"/>
    <property type="molecule type" value="Genomic_DNA"/>
</dbReference>
<dbReference type="GO" id="GO:0006605">
    <property type="term" value="P:protein targeting"/>
    <property type="evidence" value="ECO:0007669"/>
    <property type="project" value="UniProtKB-UniRule"/>
</dbReference>
<keyword evidence="8 9" id="KW-0472">Membrane</keyword>
<evidence type="ECO:0000256" key="3">
    <source>
        <dbReference type="ARBA" id="ARBA00022475"/>
    </source>
</evidence>
<evidence type="ECO:0000256" key="7">
    <source>
        <dbReference type="ARBA" id="ARBA00023010"/>
    </source>
</evidence>
<protein>
    <recommendedName>
        <fullName evidence="9">Protein translocase subunit SecE</fullName>
    </recommendedName>
</protein>
<evidence type="ECO:0000256" key="4">
    <source>
        <dbReference type="ARBA" id="ARBA00022692"/>
    </source>
</evidence>
<dbReference type="GO" id="GO:0043952">
    <property type="term" value="P:protein transport by the Sec complex"/>
    <property type="evidence" value="ECO:0007669"/>
    <property type="project" value="UniProtKB-UniRule"/>
</dbReference>
<keyword evidence="7 9" id="KW-0811">Translocation</keyword>
<dbReference type="Proteomes" id="UP000600171">
    <property type="component" value="Unassembled WGS sequence"/>
</dbReference>
<keyword evidence="6 9" id="KW-1133">Transmembrane helix</keyword>
<evidence type="ECO:0000256" key="8">
    <source>
        <dbReference type="ARBA" id="ARBA00023136"/>
    </source>
</evidence>
<evidence type="ECO:0000256" key="1">
    <source>
        <dbReference type="ARBA" id="ARBA00004370"/>
    </source>
</evidence>
<evidence type="ECO:0000313" key="10">
    <source>
        <dbReference type="EMBL" id="GGH60750.1"/>
    </source>
</evidence>
<dbReference type="PANTHER" id="PTHR33910:SF1">
    <property type="entry name" value="PROTEIN TRANSLOCASE SUBUNIT SECE"/>
    <property type="match status" value="1"/>
</dbReference>
<comment type="caution">
    <text evidence="10">The sequence shown here is derived from an EMBL/GenBank/DDBJ whole genome shotgun (WGS) entry which is preliminary data.</text>
</comment>
<dbReference type="Gene3D" id="1.20.5.1030">
    <property type="entry name" value="Preprotein translocase secy subunit"/>
    <property type="match status" value="1"/>
</dbReference>
<dbReference type="NCBIfam" id="TIGR00964">
    <property type="entry name" value="secE_bact"/>
    <property type="match status" value="1"/>
</dbReference>
<reference evidence="10 11" key="1">
    <citation type="journal article" date="2014" name="Int. J. Syst. Evol. Microbiol.">
        <title>Complete genome sequence of Corynebacterium casei LMG S-19264T (=DSM 44701T), isolated from a smear-ripened cheese.</title>
        <authorList>
            <consortium name="US DOE Joint Genome Institute (JGI-PGF)"/>
            <person name="Walter F."/>
            <person name="Albersmeier A."/>
            <person name="Kalinowski J."/>
            <person name="Ruckert C."/>
        </authorList>
    </citation>
    <scope>NUCLEOTIDE SEQUENCE [LARGE SCALE GENOMIC DNA]</scope>
    <source>
        <strain evidence="10 11">CCM 8669</strain>
    </source>
</reference>
<dbReference type="GO" id="GO:0008320">
    <property type="term" value="F:protein transmembrane transporter activity"/>
    <property type="evidence" value="ECO:0007669"/>
    <property type="project" value="UniProtKB-UniRule"/>
</dbReference>
<accession>A0A917IQN8</accession>
<dbReference type="GO" id="GO:0065002">
    <property type="term" value="P:intracellular protein transmembrane transport"/>
    <property type="evidence" value="ECO:0007669"/>
    <property type="project" value="UniProtKB-UniRule"/>
</dbReference>
<dbReference type="InterPro" id="IPR001901">
    <property type="entry name" value="Translocase_SecE/Sec61-g"/>
</dbReference>
<proteinExistence type="inferred from homology"/>
<evidence type="ECO:0000256" key="5">
    <source>
        <dbReference type="ARBA" id="ARBA00022927"/>
    </source>
</evidence>
<dbReference type="RefSeq" id="WP_188359124.1">
    <property type="nucleotide sequence ID" value="NZ_BMDC01000001.1"/>
</dbReference>
<keyword evidence="5 9" id="KW-0653">Protein transport</keyword>
<keyword evidence="3 9" id="KW-1003">Cell membrane</keyword>
<gene>
    <name evidence="9" type="primary">secE</name>
    <name evidence="10" type="ORF">GCM10007359_09240</name>
</gene>
<evidence type="ECO:0000256" key="2">
    <source>
        <dbReference type="ARBA" id="ARBA00022448"/>
    </source>
</evidence>
<evidence type="ECO:0000313" key="11">
    <source>
        <dbReference type="Proteomes" id="UP000600171"/>
    </source>
</evidence>
<dbReference type="Pfam" id="PF00584">
    <property type="entry name" value="SecE"/>
    <property type="match status" value="1"/>
</dbReference>
<evidence type="ECO:0000256" key="6">
    <source>
        <dbReference type="ARBA" id="ARBA00022989"/>
    </source>
</evidence>
<feature type="transmembrane region" description="Helical" evidence="9">
    <location>
        <begin position="50"/>
        <end position="83"/>
    </location>
</feature>
<sequence length="89" mass="10134">MAETAANGTAASKRDSGEEKRRGFFGRIFQFFREVIAELKKVVTPTGRELFNYVVIVLVFVLFMMFLIFGLDWVFGQLAFWVFGNGPLS</sequence>
<dbReference type="InterPro" id="IPR005807">
    <property type="entry name" value="SecE_bac"/>
</dbReference>
<dbReference type="GO" id="GO:0009306">
    <property type="term" value="P:protein secretion"/>
    <property type="evidence" value="ECO:0007669"/>
    <property type="project" value="UniProtKB-UniRule"/>
</dbReference>
<keyword evidence="11" id="KW-1185">Reference proteome</keyword>
<dbReference type="GO" id="GO:0005886">
    <property type="term" value="C:plasma membrane"/>
    <property type="evidence" value="ECO:0007669"/>
    <property type="project" value="UniProtKB-SubCell"/>
</dbReference>
<name>A0A917IQN8_9MICC</name>
<dbReference type="InterPro" id="IPR038379">
    <property type="entry name" value="SecE_sf"/>
</dbReference>
<organism evidence="10 11">
    <name type="scientific">Rothia aerolata</name>
    <dbReference type="NCBI Taxonomy" id="1812262"/>
    <lineage>
        <taxon>Bacteria</taxon>
        <taxon>Bacillati</taxon>
        <taxon>Actinomycetota</taxon>
        <taxon>Actinomycetes</taxon>
        <taxon>Micrococcales</taxon>
        <taxon>Micrococcaceae</taxon>
        <taxon>Rothia</taxon>
    </lineage>
</organism>
<dbReference type="PANTHER" id="PTHR33910">
    <property type="entry name" value="PROTEIN TRANSLOCASE SUBUNIT SECE"/>
    <property type="match status" value="1"/>
</dbReference>
<dbReference type="HAMAP" id="MF_00422">
    <property type="entry name" value="SecE"/>
    <property type="match status" value="1"/>
</dbReference>
<evidence type="ECO:0000256" key="9">
    <source>
        <dbReference type="HAMAP-Rule" id="MF_00422"/>
    </source>
</evidence>
<keyword evidence="4 9" id="KW-0812">Transmembrane</keyword>